<name>A0AA38H4J3_9TREE</name>
<evidence type="ECO:0000313" key="3">
    <source>
        <dbReference type="EMBL" id="KAI9632584.1"/>
    </source>
</evidence>
<dbReference type="Pfam" id="PF00024">
    <property type="entry name" value="PAN_1"/>
    <property type="match status" value="1"/>
</dbReference>
<evidence type="ECO:0000313" key="4">
    <source>
        <dbReference type="Proteomes" id="UP001164286"/>
    </source>
</evidence>
<dbReference type="InterPro" id="IPR003609">
    <property type="entry name" value="Pan_app"/>
</dbReference>
<dbReference type="RefSeq" id="XP_052942361.1">
    <property type="nucleotide sequence ID" value="XM_053088028.1"/>
</dbReference>
<evidence type="ECO:0000259" key="2">
    <source>
        <dbReference type="PROSITE" id="PS50948"/>
    </source>
</evidence>
<organism evidence="3 4">
    <name type="scientific">Dioszegia hungarica</name>
    <dbReference type="NCBI Taxonomy" id="4972"/>
    <lineage>
        <taxon>Eukaryota</taxon>
        <taxon>Fungi</taxon>
        <taxon>Dikarya</taxon>
        <taxon>Basidiomycota</taxon>
        <taxon>Agaricomycotina</taxon>
        <taxon>Tremellomycetes</taxon>
        <taxon>Tremellales</taxon>
        <taxon>Bulleribasidiaceae</taxon>
        <taxon>Dioszegia</taxon>
    </lineage>
</organism>
<dbReference type="EMBL" id="JAKWFO010000014">
    <property type="protein sequence ID" value="KAI9632584.1"/>
    <property type="molecule type" value="Genomic_DNA"/>
</dbReference>
<accession>A0AA38H4J3</accession>
<sequence length="171" mass="18284">MFIPTFLLVAFLSLFAQATPFGQLSSAGTARSPLLKQATRSQVIKRMTRPRQLQRRASPVPFPPSTCTDYTSTGTVPYAVFTGLDYNSASGYTKLTGVATREACIKMCESDSACIVTTYTSNQGTCYIVRVAGSYFKNGLNAATRGKTCAQESAATSGFSGVTCCTQYRAA</sequence>
<comment type="caution">
    <text evidence="3">The sequence shown here is derived from an EMBL/GenBank/DDBJ whole genome shotgun (WGS) entry which is preliminary data.</text>
</comment>
<feature type="domain" description="Apple" evidence="2">
    <location>
        <begin position="67"/>
        <end position="149"/>
    </location>
</feature>
<dbReference type="GeneID" id="77727233"/>
<keyword evidence="4" id="KW-1185">Reference proteome</keyword>
<dbReference type="PROSITE" id="PS50948">
    <property type="entry name" value="PAN"/>
    <property type="match status" value="1"/>
</dbReference>
<protein>
    <recommendedName>
        <fullName evidence="2">Apple domain-containing protein</fullName>
    </recommendedName>
</protein>
<dbReference type="Proteomes" id="UP001164286">
    <property type="component" value="Unassembled WGS sequence"/>
</dbReference>
<feature type="chain" id="PRO_5041273671" description="Apple domain-containing protein" evidence="1">
    <location>
        <begin position="19"/>
        <end position="171"/>
    </location>
</feature>
<reference evidence="3" key="1">
    <citation type="journal article" date="2022" name="G3 (Bethesda)">
        <title>High quality genome of the basidiomycete yeast Dioszegia hungarica PDD-24b-2 isolated from cloud water.</title>
        <authorList>
            <person name="Jarrige D."/>
            <person name="Haridas S."/>
            <person name="Bleykasten-Grosshans C."/>
            <person name="Joly M."/>
            <person name="Nadalig T."/>
            <person name="Sancelme M."/>
            <person name="Vuilleumier S."/>
            <person name="Grigoriev I.V."/>
            <person name="Amato P."/>
            <person name="Bringel F."/>
        </authorList>
    </citation>
    <scope>NUCLEOTIDE SEQUENCE</scope>
    <source>
        <strain evidence="3">PDD-24b-2</strain>
    </source>
</reference>
<proteinExistence type="predicted"/>
<dbReference type="Gene3D" id="3.50.4.10">
    <property type="entry name" value="Hepatocyte Growth Factor"/>
    <property type="match status" value="1"/>
</dbReference>
<dbReference type="AlphaFoldDB" id="A0AA38H4J3"/>
<evidence type="ECO:0000256" key="1">
    <source>
        <dbReference type="SAM" id="SignalP"/>
    </source>
</evidence>
<keyword evidence="1" id="KW-0732">Signal</keyword>
<gene>
    <name evidence="3" type="ORF">MKK02DRAFT_30360</name>
</gene>
<feature type="signal peptide" evidence="1">
    <location>
        <begin position="1"/>
        <end position="18"/>
    </location>
</feature>